<accession>A0A1S2LGC1</accession>
<organism evidence="2 3">
    <name type="scientific">Anaerobacillus arseniciselenatis</name>
    <dbReference type="NCBI Taxonomy" id="85682"/>
    <lineage>
        <taxon>Bacteria</taxon>
        <taxon>Bacillati</taxon>
        <taxon>Bacillota</taxon>
        <taxon>Bacilli</taxon>
        <taxon>Bacillales</taxon>
        <taxon>Bacillaceae</taxon>
        <taxon>Anaerobacillus</taxon>
    </lineage>
</organism>
<dbReference type="AlphaFoldDB" id="A0A1S2LGC1"/>
<evidence type="ECO:0000256" key="1">
    <source>
        <dbReference type="SAM" id="SignalP"/>
    </source>
</evidence>
<keyword evidence="3" id="KW-1185">Reference proteome</keyword>
<dbReference type="PROSITE" id="PS51257">
    <property type="entry name" value="PROKAR_LIPOPROTEIN"/>
    <property type="match status" value="1"/>
</dbReference>
<proteinExistence type="predicted"/>
<dbReference type="Proteomes" id="UP000180098">
    <property type="component" value="Unassembled WGS sequence"/>
</dbReference>
<evidence type="ECO:0000313" key="3">
    <source>
        <dbReference type="Proteomes" id="UP000180098"/>
    </source>
</evidence>
<dbReference type="OrthoDB" id="2974047at2"/>
<comment type="caution">
    <text evidence="2">The sequence shown here is derived from an EMBL/GenBank/DDBJ whole genome shotgun (WGS) entry which is preliminary data.</text>
</comment>
<name>A0A1S2LGC1_9BACI</name>
<feature type="chain" id="PRO_5039280875" evidence="1">
    <location>
        <begin position="22"/>
        <end position="66"/>
    </location>
</feature>
<sequence>MKQKLLAVVLLALIVFIAACGSDDGAANIEFYDTGDFNIELLDTEGNTVNISPDGKTIYAYFTGPN</sequence>
<protein>
    <submittedName>
        <fullName evidence="2">Uncharacterized protein</fullName>
    </submittedName>
</protein>
<keyword evidence="1" id="KW-0732">Signal</keyword>
<dbReference type="EMBL" id="MLQQ01000026">
    <property type="protein sequence ID" value="OIJ11589.1"/>
    <property type="molecule type" value="Genomic_DNA"/>
</dbReference>
<gene>
    <name evidence="2" type="ORF">BKP35_11640</name>
</gene>
<evidence type="ECO:0000313" key="2">
    <source>
        <dbReference type="EMBL" id="OIJ11589.1"/>
    </source>
</evidence>
<reference evidence="2 3" key="1">
    <citation type="submission" date="2016-10" db="EMBL/GenBank/DDBJ databases">
        <title>Draft genome sequences of four alkaliphilic bacteria belonging to the Anaerobacillus genus.</title>
        <authorList>
            <person name="Bassil N.M."/>
            <person name="Lloyd J.R."/>
        </authorList>
    </citation>
    <scope>NUCLEOTIDE SEQUENCE [LARGE SCALE GENOMIC DNA]</scope>
    <source>
        <strain evidence="2 3">DSM 15340</strain>
    </source>
</reference>
<dbReference type="RefSeq" id="WP_071313522.1">
    <property type="nucleotide sequence ID" value="NZ_MLQQ01000026.1"/>
</dbReference>
<feature type="signal peptide" evidence="1">
    <location>
        <begin position="1"/>
        <end position="21"/>
    </location>
</feature>